<keyword evidence="2" id="KW-1185">Reference proteome</keyword>
<comment type="caution">
    <text evidence="1">The sequence shown here is derived from an EMBL/GenBank/DDBJ whole genome shotgun (WGS) entry which is preliminary data.</text>
</comment>
<evidence type="ECO:0000313" key="2">
    <source>
        <dbReference type="Proteomes" id="UP000281899"/>
    </source>
</evidence>
<reference evidence="1 2" key="1">
    <citation type="submission" date="2018-11" db="EMBL/GenBank/DDBJ databases">
        <title>Proposal to divide the Flavobacteriaceae and reorganize its genera based on Amino Acid Identity values calculated from whole genome sequences.</title>
        <authorList>
            <person name="Nicholson A.C."/>
            <person name="Gulvik C.A."/>
            <person name="Whitney A.M."/>
            <person name="Humrighouse B.W."/>
            <person name="Bell M."/>
            <person name="Holmes B."/>
            <person name="Steigerwalt A."/>
            <person name="Villarma A."/>
            <person name="Sheth M."/>
            <person name="Batra D."/>
            <person name="Pryor J."/>
            <person name="Bernardet J.-F."/>
            <person name="Hugo C."/>
            <person name="Kampfer P."/>
            <person name="Newman J."/>
            <person name="Mcquiston J.R."/>
        </authorList>
    </citation>
    <scope>NUCLEOTIDE SEQUENCE [LARGE SCALE GENOMIC DNA]</scope>
    <source>
        <strain evidence="1 2">G0235</strain>
    </source>
</reference>
<dbReference type="EMBL" id="RJTW01000005">
    <property type="protein sequence ID" value="ROH92576.1"/>
    <property type="molecule type" value="Genomic_DNA"/>
</dbReference>
<proteinExistence type="predicted"/>
<name>A0ABX9X9B7_9FLAO</name>
<sequence>MKKLNKVKMKSIIVEGQICLECATGNYPVIIEGRCYCIPID</sequence>
<gene>
    <name evidence="1" type="ORF">EGI15_10120</name>
</gene>
<evidence type="ECO:0000313" key="1">
    <source>
        <dbReference type="EMBL" id="ROH92576.1"/>
    </source>
</evidence>
<dbReference type="Proteomes" id="UP000281899">
    <property type="component" value="Unassembled WGS sequence"/>
</dbReference>
<protein>
    <submittedName>
        <fullName evidence="1">GNAT family acetyltransferase</fullName>
    </submittedName>
</protein>
<accession>A0ABX9X9B7</accession>
<organism evidence="1 2">
    <name type="scientific">Chryseobacterium cucumeris</name>
    <dbReference type="NCBI Taxonomy" id="1813611"/>
    <lineage>
        <taxon>Bacteria</taxon>
        <taxon>Pseudomonadati</taxon>
        <taxon>Bacteroidota</taxon>
        <taxon>Flavobacteriia</taxon>
        <taxon>Flavobacteriales</taxon>
        <taxon>Weeksellaceae</taxon>
        <taxon>Chryseobacterium group</taxon>
        <taxon>Chryseobacterium</taxon>
    </lineage>
</organism>